<evidence type="ECO:0000313" key="5">
    <source>
        <dbReference type="Proteomes" id="UP000256779"/>
    </source>
</evidence>
<reference evidence="4 5" key="1">
    <citation type="submission" date="2018-07" db="EMBL/GenBank/DDBJ databases">
        <title>Genomic Encyclopedia of Type Strains, Phase IV (KMG-IV): sequencing the most valuable type-strain genomes for metagenomic binning, comparative biology and taxonomic classification.</title>
        <authorList>
            <person name="Goeker M."/>
        </authorList>
    </citation>
    <scope>NUCLEOTIDE SEQUENCE [LARGE SCALE GENOMIC DNA]</scope>
    <source>
        <strain evidence="4 5">DSM 4134</strain>
    </source>
</reference>
<protein>
    <recommendedName>
        <fullName evidence="2">Phosphoesterase</fullName>
        <ecNumber evidence="2">3.1.4.-</ecNumber>
    </recommendedName>
</protein>
<evidence type="ECO:0000256" key="1">
    <source>
        <dbReference type="ARBA" id="ARBA00008950"/>
    </source>
</evidence>
<dbReference type="NCBIfam" id="TIGR00040">
    <property type="entry name" value="yfcE"/>
    <property type="match status" value="1"/>
</dbReference>
<keyword evidence="2" id="KW-0479">Metal-binding</keyword>
<dbReference type="Gene3D" id="3.60.21.10">
    <property type="match status" value="1"/>
</dbReference>
<comment type="caution">
    <text evidence="4">The sequence shown here is derived from an EMBL/GenBank/DDBJ whole genome shotgun (WGS) entry which is preliminary data.</text>
</comment>
<organism evidence="4 5">
    <name type="scientific">Marinoscillum furvescens DSM 4134</name>
    <dbReference type="NCBI Taxonomy" id="1122208"/>
    <lineage>
        <taxon>Bacteria</taxon>
        <taxon>Pseudomonadati</taxon>
        <taxon>Bacteroidota</taxon>
        <taxon>Cytophagia</taxon>
        <taxon>Cytophagales</taxon>
        <taxon>Reichenbachiellaceae</taxon>
        <taxon>Marinoscillum</taxon>
    </lineage>
</organism>
<dbReference type="GO" id="GO:0016787">
    <property type="term" value="F:hydrolase activity"/>
    <property type="evidence" value="ECO:0007669"/>
    <property type="project" value="UniProtKB-UniRule"/>
</dbReference>
<dbReference type="Pfam" id="PF12850">
    <property type="entry name" value="Metallophos_2"/>
    <property type="match status" value="1"/>
</dbReference>
<name>A0A3D9KXB3_MARFU</name>
<keyword evidence="5" id="KW-1185">Reference proteome</keyword>
<evidence type="ECO:0000259" key="3">
    <source>
        <dbReference type="Pfam" id="PF12850"/>
    </source>
</evidence>
<dbReference type="OrthoDB" id="9785951at2"/>
<dbReference type="AlphaFoldDB" id="A0A3D9KXB3"/>
<feature type="domain" description="Calcineurin-like phosphoesterase" evidence="3">
    <location>
        <begin position="1"/>
        <end position="149"/>
    </location>
</feature>
<proteinExistence type="inferred from homology"/>
<sequence length="167" mass="18506">MKIGLISDTHSHLEDSVFTHFEDCDEIWHAGDIGTQSVLEKLEAFKPTRAVFGNIDGHEIRAAVPEDQVFEREGVKILMTHIAGKPPGYNARVKKLIAAHQPDILICGHSHILKVAPDKSNNLLFVNPGAAGIHGFHKIKTLLRMELQEGKISNMEVVELGYRGKLT</sequence>
<evidence type="ECO:0000313" key="4">
    <source>
        <dbReference type="EMBL" id="RED93410.1"/>
    </source>
</evidence>
<dbReference type="InterPro" id="IPR024654">
    <property type="entry name" value="Calcineurin-like_PHP_lpxH"/>
</dbReference>
<comment type="cofactor">
    <cofactor evidence="2">
        <name>a divalent metal cation</name>
        <dbReference type="ChEBI" id="CHEBI:60240"/>
    </cofactor>
</comment>
<comment type="similarity">
    <text evidence="1 2">Belongs to the metallophosphoesterase superfamily. YfcE family.</text>
</comment>
<dbReference type="GO" id="GO:0046872">
    <property type="term" value="F:metal ion binding"/>
    <property type="evidence" value="ECO:0007669"/>
    <property type="project" value="UniProtKB-KW"/>
</dbReference>
<dbReference type="InterPro" id="IPR029052">
    <property type="entry name" value="Metallo-depent_PP-like"/>
</dbReference>
<evidence type="ECO:0000256" key="2">
    <source>
        <dbReference type="RuleBase" id="RU362039"/>
    </source>
</evidence>
<dbReference type="InterPro" id="IPR000979">
    <property type="entry name" value="Phosphodiesterase_MJ0936/Vps29"/>
</dbReference>
<dbReference type="SUPFAM" id="SSF56300">
    <property type="entry name" value="Metallo-dependent phosphatases"/>
    <property type="match status" value="1"/>
</dbReference>
<dbReference type="Proteomes" id="UP000256779">
    <property type="component" value="Unassembled WGS sequence"/>
</dbReference>
<gene>
    <name evidence="4" type="ORF">C7460_12555</name>
</gene>
<dbReference type="EC" id="3.1.4.-" evidence="2"/>
<dbReference type="RefSeq" id="WP_115869944.1">
    <property type="nucleotide sequence ID" value="NZ_QREG01000025.1"/>
</dbReference>
<dbReference type="PANTHER" id="PTHR11124">
    <property type="entry name" value="VACUOLAR SORTING PROTEIN VPS29"/>
    <property type="match status" value="1"/>
</dbReference>
<accession>A0A3D9KXB3</accession>
<dbReference type="EMBL" id="QREG01000025">
    <property type="protein sequence ID" value="RED93410.1"/>
    <property type="molecule type" value="Genomic_DNA"/>
</dbReference>